<protein>
    <recommendedName>
        <fullName evidence="10">XPA C-terminal domain-containing protein</fullName>
    </recommendedName>
</protein>
<dbReference type="EMBL" id="JBFDAA010000006">
    <property type="protein sequence ID" value="KAL1131709.1"/>
    <property type="molecule type" value="Genomic_DNA"/>
</dbReference>
<organism evidence="11 12">
    <name type="scientific">Ranatra chinensis</name>
    <dbReference type="NCBI Taxonomy" id="642074"/>
    <lineage>
        <taxon>Eukaryota</taxon>
        <taxon>Metazoa</taxon>
        <taxon>Ecdysozoa</taxon>
        <taxon>Arthropoda</taxon>
        <taxon>Hexapoda</taxon>
        <taxon>Insecta</taxon>
        <taxon>Pterygota</taxon>
        <taxon>Neoptera</taxon>
        <taxon>Paraneoptera</taxon>
        <taxon>Hemiptera</taxon>
        <taxon>Heteroptera</taxon>
        <taxon>Panheteroptera</taxon>
        <taxon>Nepomorpha</taxon>
        <taxon>Nepidae</taxon>
        <taxon>Ranatrinae</taxon>
        <taxon>Ranatra</taxon>
    </lineage>
</organism>
<evidence type="ECO:0000256" key="8">
    <source>
        <dbReference type="ARBA" id="ARBA00023204"/>
    </source>
</evidence>
<comment type="similarity">
    <text evidence="2">Belongs to the XPA family.</text>
</comment>
<dbReference type="InterPro" id="IPR000465">
    <property type="entry name" value="XPA/RAD14"/>
</dbReference>
<dbReference type="InterPro" id="IPR037129">
    <property type="entry name" value="XPA_sf"/>
</dbReference>
<keyword evidence="12" id="KW-1185">Reference proteome</keyword>
<dbReference type="GO" id="GO:0005634">
    <property type="term" value="C:nucleus"/>
    <property type="evidence" value="ECO:0007669"/>
    <property type="project" value="UniProtKB-SubCell"/>
</dbReference>
<evidence type="ECO:0000256" key="3">
    <source>
        <dbReference type="ARBA" id="ARBA00022723"/>
    </source>
</evidence>
<dbReference type="Pfam" id="PF05181">
    <property type="entry name" value="XPA_C"/>
    <property type="match status" value="1"/>
</dbReference>
<dbReference type="FunFam" id="3.90.530.10:FF:000001">
    <property type="entry name" value="DNA repair protein complementing XP-A cells"/>
    <property type="match status" value="1"/>
</dbReference>
<evidence type="ECO:0000256" key="2">
    <source>
        <dbReference type="ARBA" id="ARBA00005548"/>
    </source>
</evidence>
<keyword evidence="7" id="KW-0238">DNA-binding</keyword>
<dbReference type="GO" id="GO:0006281">
    <property type="term" value="P:DNA repair"/>
    <property type="evidence" value="ECO:0007669"/>
    <property type="project" value="UniProtKB-KW"/>
</dbReference>
<keyword evidence="4" id="KW-0227">DNA damage</keyword>
<dbReference type="InterPro" id="IPR022656">
    <property type="entry name" value="XPA_C"/>
</dbReference>
<keyword evidence="8" id="KW-0234">DNA repair</keyword>
<sequence>MLDIQLPTCIECQKEFATSYLMQSFDYSVCDGCRDNEEKHCLITKTEAKSEYLLKDCDLDLREPPLKFILRQNPHNATWGQMKLYLLLQVEKRALEVWGSMEKLEEAHGLRKEKRIVAKTKQYNKNLKALRMVVRSSLYDQRVNNAPHEHEFGEEVYDSEEDNYTRTCLTCEFKETFEKM</sequence>
<dbReference type="NCBIfam" id="TIGR00598">
    <property type="entry name" value="rad14"/>
    <property type="match status" value="1"/>
</dbReference>
<comment type="subcellular location">
    <subcellularLocation>
        <location evidence="1">Nucleus</location>
    </subcellularLocation>
</comment>
<evidence type="ECO:0000256" key="4">
    <source>
        <dbReference type="ARBA" id="ARBA00022763"/>
    </source>
</evidence>
<dbReference type="AlphaFoldDB" id="A0ABD0YKI4"/>
<dbReference type="Gene3D" id="3.90.530.10">
    <property type="entry name" value="XPA C-terminal domain"/>
    <property type="match status" value="1"/>
</dbReference>
<evidence type="ECO:0000313" key="12">
    <source>
        <dbReference type="Proteomes" id="UP001558652"/>
    </source>
</evidence>
<proteinExistence type="inferred from homology"/>
<dbReference type="SUPFAM" id="SSF57716">
    <property type="entry name" value="Glucocorticoid receptor-like (DNA-binding domain)"/>
    <property type="match status" value="1"/>
</dbReference>
<evidence type="ECO:0000313" key="11">
    <source>
        <dbReference type="EMBL" id="KAL1131709.1"/>
    </source>
</evidence>
<evidence type="ECO:0000256" key="1">
    <source>
        <dbReference type="ARBA" id="ARBA00004123"/>
    </source>
</evidence>
<keyword evidence="6" id="KW-0862">Zinc</keyword>
<dbReference type="InterPro" id="IPR022658">
    <property type="entry name" value="XPA_CS"/>
</dbReference>
<keyword evidence="9" id="KW-0539">Nucleus</keyword>
<dbReference type="PANTHER" id="PTHR10142">
    <property type="entry name" value="DNA REPAIR PROTEIN COMPLEMENTING XP-A CELLS"/>
    <property type="match status" value="1"/>
</dbReference>
<keyword evidence="3" id="KW-0479">Metal-binding</keyword>
<name>A0ABD0YKI4_9HEMI</name>
<dbReference type="PANTHER" id="PTHR10142:SF0">
    <property type="entry name" value="DNA REPAIR PROTEIN COMPLEMENTING XP-A CELLS"/>
    <property type="match status" value="1"/>
</dbReference>
<keyword evidence="5" id="KW-0863">Zinc-finger</keyword>
<dbReference type="InterPro" id="IPR022652">
    <property type="entry name" value="Znf_XPA_CS"/>
</dbReference>
<dbReference type="SUPFAM" id="SSF46955">
    <property type="entry name" value="Putative DNA-binding domain"/>
    <property type="match status" value="1"/>
</dbReference>
<dbReference type="CDD" id="cd21076">
    <property type="entry name" value="DBD_XPA"/>
    <property type="match status" value="1"/>
</dbReference>
<dbReference type="Proteomes" id="UP001558652">
    <property type="component" value="Unassembled WGS sequence"/>
</dbReference>
<dbReference type="Pfam" id="PF01286">
    <property type="entry name" value="XPA_N"/>
    <property type="match status" value="1"/>
</dbReference>
<feature type="domain" description="XPA C-terminal" evidence="10">
    <location>
        <begin position="39"/>
        <end position="90"/>
    </location>
</feature>
<comment type="caution">
    <text evidence="11">The sequence shown here is derived from an EMBL/GenBank/DDBJ whole genome shotgun (WGS) entry which is preliminary data.</text>
</comment>
<evidence type="ECO:0000256" key="6">
    <source>
        <dbReference type="ARBA" id="ARBA00022833"/>
    </source>
</evidence>
<evidence type="ECO:0000259" key="10">
    <source>
        <dbReference type="Pfam" id="PF05181"/>
    </source>
</evidence>
<evidence type="ECO:0000256" key="9">
    <source>
        <dbReference type="ARBA" id="ARBA00023242"/>
    </source>
</evidence>
<reference evidence="11 12" key="1">
    <citation type="submission" date="2024-07" db="EMBL/GenBank/DDBJ databases">
        <title>Chromosome-level genome assembly of the water stick insect Ranatra chinensis (Heteroptera: Nepidae).</title>
        <authorList>
            <person name="Liu X."/>
        </authorList>
    </citation>
    <scope>NUCLEOTIDE SEQUENCE [LARGE SCALE GENOMIC DNA]</scope>
    <source>
        <strain evidence="11">Cailab_2021Rc</strain>
        <tissue evidence="11">Muscle</tissue>
    </source>
</reference>
<dbReference type="PROSITE" id="PS00753">
    <property type="entry name" value="XPA_2"/>
    <property type="match status" value="1"/>
</dbReference>
<evidence type="ECO:0000256" key="7">
    <source>
        <dbReference type="ARBA" id="ARBA00023125"/>
    </source>
</evidence>
<dbReference type="InterPro" id="IPR009061">
    <property type="entry name" value="DNA-bd_dom_put_sf"/>
</dbReference>
<accession>A0ABD0YKI4</accession>
<dbReference type="GO" id="GO:0003677">
    <property type="term" value="F:DNA binding"/>
    <property type="evidence" value="ECO:0007669"/>
    <property type="project" value="UniProtKB-KW"/>
</dbReference>
<dbReference type="GO" id="GO:0008270">
    <property type="term" value="F:zinc ion binding"/>
    <property type="evidence" value="ECO:0007669"/>
    <property type="project" value="UniProtKB-KW"/>
</dbReference>
<gene>
    <name evidence="11" type="ORF">AAG570_011322</name>
</gene>
<evidence type="ECO:0000256" key="5">
    <source>
        <dbReference type="ARBA" id="ARBA00022771"/>
    </source>
</evidence>